<evidence type="ECO:0000313" key="7">
    <source>
        <dbReference type="EMBL" id="GAA5092182.1"/>
    </source>
</evidence>
<keyword evidence="8" id="KW-1185">Reference proteome</keyword>
<feature type="transmembrane region" description="Helical" evidence="5">
    <location>
        <begin position="344"/>
        <end position="364"/>
    </location>
</feature>
<evidence type="ECO:0000256" key="1">
    <source>
        <dbReference type="ARBA" id="ARBA00023015"/>
    </source>
</evidence>
<evidence type="ECO:0000256" key="5">
    <source>
        <dbReference type="SAM" id="Phobius"/>
    </source>
</evidence>
<keyword evidence="5" id="KW-0472">Membrane</keyword>
<keyword evidence="5" id="KW-0812">Transmembrane</keyword>
<name>A0ABP9MBS7_9FLAO</name>
<evidence type="ECO:0000256" key="2">
    <source>
        <dbReference type="ARBA" id="ARBA00023163"/>
    </source>
</evidence>
<dbReference type="EMBL" id="BAABHX010000003">
    <property type="protein sequence ID" value="GAA5092182.1"/>
    <property type="molecule type" value="Genomic_DNA"/>
</dbReference>
<accession>A0ABP9MBS7</accession>
<dbReference type="SUPFAM" id="SSF48452">
    <property type="entry name" value="TPR-like"/>
    <property type="match status" value="1"/>
</dbReference>
<evidence type="ECO:0000313" key="8">
    <source>
        <dbReference type="Proteomes" id="UP001500353"/>
    </source>
</evidence>
<evidence type="ECO:0000256" key="4">
    <source>
        <dbReference type="SAM" id="Coils"/>
    </source>
</evidence>
<keyword evidence="1" id="KW-0805">Transcription regulation</keyword>
<dbReference type="InterPro" id="IPR009057">
    <property type="entry name" value="Homeodomain-like_sf"/>
</dbReference>
<keyword evidence="4" id="KW-0175">Coiled coil</keyword>
<feature type="domain" description="HTH araC/xylS-type" evidence="6">
    <location>
        <begin position="429"/>
        <end position="521"/>
    </location>
</feature>
<dbReference type="SMART" id="SM00028">
    <property type="entry name" value="TPR"/>
    <property type="match status" value="4"/>
</dbReference>
<feature type="repeat" description="TPR" evidence="3">
    <location>
        <begin position="192"/>
        <end position="225"/>
    </location>
</feature>
<sequence>MNKVFSSKEPIDLAFAYTAKRQLLTVTNSNFNDKEYVNHINNFLKKVSPTDKNNYKDLSNIYNILGNTDKTNLKNIEALKNFIKAHEFAQKNKDIQQIIKVKGNIATIKTNLKRTDEAITETKEVLLLLEKNKRLYAEDYYPILYENNFSNLGLLYLNKFISNPTNHKKYADSALANFNTLLKATKNVNLTATTYLKIGALYEHQSKYKTANDYYFKSLKIYDSLKSKEYIDQLKYNIASTYYESNDFKNSKKYFLDFTRTLEKDSIINNEYIFSQNFLSSIYLKENKKDSAQYYSNLFIELYEKKNAHEKNDLATLYKELHKKDINDEVIHLKEKIDNHERNILFWIIISCLILAVLSGIIYYQIKTKKRAIANFHKIIEQYEENNNIENITVSNSPVISKQQIILTDENEKKIQDGLTKLEKEKYFLKQEYDQYSVAKKIGTNTSYLSSFINKHKEVSFGDYTNQLRVDHIVNELIENKKLRNYTIQSLAEMTGYKNGTSFSRIFKSLKGITPYQFIEQLNKE</sequence>
<gene>
    <name evidence="7" type="ORF">GCM10023210_20720</name>
</gene>
<dbReference type="Pfam" id="PF12833">
    <property type="entry name" value="HTH_18"/>
    <property type="match status" value="1"/>
</dbReference>
<evidence type="ECO:0000256" key="3">
    <source>
        <dbReference type="PROSITE-ProRule" id="PRU00339"/>
    </source>
</evidence>
<reference evidence="8" key="1">
    <citation type="journal article" date="2019" name="Int. J. Syst. Evol. Microbiol.">
        <title>The Global Catalogue of Microorganisms (GCM) 10K type strain sequencing project: providing services to taxonomists for standard genome sequencing and annotation.</title>
        <authorList>
            <consortium name="The Broad Institute Genomics Platform"/>
            <consortium name="The Broad Institute Genome Sequencing Center for Infectious Disease"/>
            <person name="Wu L."/>
            <person name="Ma J."/>
        </authorList>
    </citation>
    <scope>NUCLEOTIDE SEQUENCE [LARGE SCALE GENOMIC DNA]</scope>
    <source>
        <strain evidence="8">JCM 18019</strain>
    </source>
</reference>
<evidence type="ECO:0000259" key="6">
    <source>
        <dbReference type="PROSITE" id="PS01124"/>
    </source>
</evidence>
<proteinExistence type="predicted"/>
<dbReference type="SMART" id="SM00342">
    <property type="entry name" value="HTH_ARAC"/>
    <property type="match status" value="1"/>
</dbReference>
<keyword evidence="5" id="KW-1133">Transmembrane helix</keyword>
<dbReference type="Gene3D" id="1.10.10.60">
    <property type="entry name" value="Homeodomain-like"/>
    <property type="match status" value="2"/>
</dbReference>
<dbReference type="SUPFAM" id="SSF46689">
    <property type="entry name" value="Homeodomain-like"/>
    <property type="match status" value="1"/>
</dbReference>
<dbReference type="InterPro" id="IPR019734">
    <property type="entry name" value="TPR_rpt"/>
</dbReference>
<dbReference type="PROSITE" id="PS01124">
    <property type="entry name" value="HTH_ARAC_FAMILY_2"/>
    <property type="match status" value="1"/>
</dbReference>
<feature type="coiled-coil region" evidence="4">
    <location>
        <begin position="300"/>
        <end position="386"/>
    </location>
</feature>
<dbReference type="InterPro" id="IPR011990">
    <property type="entry name" value="TPR-like_helical_dom_sf"/>
</dbReference>
<dbReference type="Gene3D" id="1.25.40.10">
    <property type="entry name" value="Tetratricopeptide repeat domain"/>
    <property type="match status" value="2"/>
</dbReference>
<dbReference type="InterPro" id="IPR018060">
    <property type="entry name" value="HTH_AraC"/>
</dbReference>
<keyword evidence="3" id="KW-0802">TPR repeat</keyword>
<organism evidence="7 8">
    <name type="scientific">Chryseobacterium ginsengisoli</name>
    <dbReference type="NCBI Taxonomy" id="363853"/>
    <lineage>
        <taxon>Bacteria</taxon>
        <taxon>Pseudomonadati</taxon>
        <taxon>Bacteroidota</taxon>
        <taxon>Flavobacteriia</taxon>
        <taxon>Flavobacteriales</taxon>
        <taxon>Weeksellaceae</taxon>
        <taxon>Chryseobacterium group</taxon>
        <taxon>Chryseobacterium</taxon>
    </lineage>
</organism>
<dbReference type="Proteomes" id="UP001500353">
    <property type="component" value="Unassembled WGS sequence"/>
</dbReference>
<dbReference type="PROSITE" id="PS50005">
    <property type="entry name" value="TPR"/>
    <property type="match status" value="1"/>
</dbReference>
<keyword evidence="2" id="KW-0804">Transcription</keyword>
<comment type="caution">
    <text evidence="7">The sequence shown here is derived from an EMBL/GenBank/DDBJ whole genome shotgun (WGS) entry which is preliminary data.</text>
</comment>
<protein>
    <submittedName>
        <fullName evidence="7">Helix-turn-helix transcriptional regulator</fullName>
    </submittedName>
</protein>